<feature type="non-terminal residue" evidence="1">
    <location>
        <position position="1"/>
    </location>
</feature>
<proteinExistence type="evidence at transcript level"/>
<evidence type="ECO:0000313" key="1">
    <source>
        <dbReference type="EMBL" id="AAK43735.1"/>
    </source>
</evidence>
<sequence>TVIDGRIIRCQSGKFHIGCNGGFVNSHSGLALKLLVVVCIYHRKY</sequence>
<accession>Q925R9</accession>
<reference evidence="1" key="2">
    <citation type="journal article" date="2001" name="Int. J. Radiat. Biol. Relat. Stud. Phys. Chem. Med.">
        <title>Cloning of mouse genes related to repairing of intestinal epithelium of the irradiated mice by treatment with the intestinal RNA of mice of the same strain.</title>
        <authorList>
            <person name="Cui D."/>
            <person name="Zeng G."/>
            <person name="Yan X."/>
            <person name="Li X."/>
            <person name="Su C."/>
        </authorList>
    </citation>
    <scope>NUCLEOTIDE SEQUENCE</scope>
    <source>
        <strain evidence="1">BALB/c</strain>
    </source>
</reference>
<protein>
    <submittedName>
        <fullName evidence="1">MRP12</fullName>
    </submittedName>
</protein>
<dbReference type="AlphaFoldDB" id="Q925R9"/>
<reference evidence="1" key="1">
    <citation type="journal article" date="2000" name="World J. Gastroenterol.">
        <title>Mechanism of exogenous nucleic acids and their precursors improving the repair of intestinal epithelium after gamma-irradiation in mice.</title>
        <authorList>
            <person name="Cui D.X."/>
            <person name="Zeng G.Y."/>
            <person name="Wang F."/>
            <person name="Xu J.R."/>
            <person name="Ren D.Q."/>
            <person name="Guo Y.H."/>
            <person name="Tian F.R."/>
            <person name="Yan X.J."/>
            <person name="Hou Y."/>
            <person name="Su C.Z."/>
        </authorList>
    </citation>
    <scope>NUCLEOTIDE SEQUENCE</scope>
    <source>
        <strain evidence="1">BALB/c</strain>
    </source>
</reference>
<name>Q925R9_MOUSE</name>
<dbReference type="EMBL" id="AF240175">
    <property type="protein sequence ID" value="AAK43735.1"/>
    <property type="molecule type" value="mRNA"/>
</dbReference>
<organism evidence="1">
    <name type="scientific">Mus musculus</name>
    <name type="common">Mouse</name>
    <dbReference type="NCBI Taxonomy" id="10090"/>
    <lineage>
        <taxon>Eukaryota</taxon>
        <taxon>Metazoa</taxon>
        <taxon>Chordata</taxon>
        <taxon>Craniata</taxon>
        <taxon>Vertebrata</taxon>
        <taxon>Euteleostomi</taxon>
        <taxon>Mammalia</taxon>
        <taxon>Eutheria</taxon>
        <taxon>Euarchontoglires</taxon>
        <taxon>Glires</taxon>
        <taxon>Rodentia</taxon>
        <taxon>Myomorpha</taxon>
        <taxon>Muroidea</taxon>
        <taxon>Muridae</taxon>
        <taxon>Murinae</taxon>
        <taxon>Mus</taxon>
        <taxon>Mus</taxon>
    </lineage>
</organism>